<sequence length="116" mass="11497">MGRADHGAVTVEAALALGTLAVVTATALGSVATIAASVRCIDAARELVRLTARGEPERARSVAAGLAPSGATIEVTVSGDEIRAEVSAAAVRLVPLRVSGRAAGVLEPGVDAARES</sequence>
<gene>
    <name evidence="1" type="ORF">ACFQE5_09990</name>
</gene>
<dbReference type="NCBIfam" id="NF041390">
    <property type="entry name" value="TadE_Rv3655c"/>
    <property type="match status" value="1"/>
</dbReference>
<name>A0ABW1J240_9PSEU</name>
<accession>A0ABW1J240</accession>
<dbReference type="InterPro" id="IPR049790">
    <property type="entry name" value="Rv3655c/TadE"/>
</dbReference>
<comment type="caution">
    <text evidence="1">The sequence shown here is derived from an EMBL/GenBank/DDBJ whole genome shotgun (WGS) entry which is preliminary data.</text>
</comment>
<evidence type="ECO:0000313" key="2">
    <source>
        <dbReference type="Proteomes" id="UP001596302"/>
    </source>
</evidence>
<protein>
    <submittedName>
        <fullName evidence="1">TadE family type IV pilus minor pilin</fullName>
    </submittedName>
</protein>
<dbReference type="Proteomes" id="UP001596302">
    <property type="component" value="Unassembled WGS sequence"/>
</dbReference>
<organism evidence="1 2">
    <name type="scientific">Pseudonocardia hispaniensis</name>
    <dbReference type="NCBI Taxonomy" id="904933"/>
    <lineage>
        <taxon>Bacteria</taxon>
        <taxon>Bacillati</taxon>
        <taxon>Actinomycetota</taxon>
        <taxon>Actinomycetes</taxon>
        <taxon>Pseudonocardiales</taxon>
        <taxon>Pseudonocardiaceae</taxon>
        <taxon>Pseudonocardia</taxon>
    </lineage>
</organism>
<reference evidence="2" key="1">
    <citation type="journal article" date="2019" name="Int. J. Syst. Evol. Microbiol.">
        <title>The Global Catalogue of Microorganisms (GCM) 10K type strain sequencing project: providing services to taxonomists for standard genome sequencing and annotation.</title>
        <authorList>
            <consortium name="The Broad Institute Genomics Platform"/>
            <consortium name="The Broad Institute Genome Sequencing Center for Infectious Disease"/>
            <person name="Wu L."/>
            <person name="Ma J."/>
        </authorList>
    </citation>
    <scope>NUCLEOTIDE SEQUENCE [LARGE SCALE GENOMIC DNA]</scope>
    <source>
        <strain evidence="2">CCM 8391</strain>
    </source>
</reference>
<keyword evidence="2" id="KW-1185">Reference proteome</keyword>
<evidence type="ECO:0000313" key="1">
    <source>
        <dbReference type="EMBL" id="MFC5994540.1"/>
    </source>
</evidence>
<dbReference type="RefSeq" id="WP_379584564.1">
    <property type="nucleotide sequence ID" value="NZ_JBHSQW010000023.1"/>
</dbReference>
<dbReference type="EMBL" id="JBHSQW010000023">
    <property type="protein sequence ID" value="MFC5994540.1"/>
    <property type="molecule type" value="Genomic_DNA"/>
</dbReference>
<proteinExistence type="predicted"/>